<comment type="caution">
    <text evidence="10">The sequence shown here is derived from an EMBL/GenBank/DDBJ whole genome shotgun (WGS) entry which is preliminary data.</text>
</comment>
<evidence type="ECO:0000256" key="6">
    <source>
        <dbReference type="ARBA" id="ARBA00022798"/>
    </source>
</evidence>
<dbReference type="InterPro" id="IPR036117">
    <property type="entry name" value="DhaL_dom_sf"/>
</dbReference>
<reference evidence="10 11" key="1">
    <citation type="submission" date="2019-03" db="EMBL/GenBank/DDBJ databases">
        <title>Genomic Encyclopedia of Type Strains, Phase IV (KMG-IV): sequencing the most valuable type-strain genomes for metagenomic binning, comparative biology and taxonomic classification.</title>
        <authorList>
            <person name="Goeker M."/>
        </authorList>
    </citation>
    <scope>NUCLEOTIDE SEQUENCE [LARGE SCALE GENOMIC DNA]</scope>
    <source>
        <strain evidence="10 11">DSM 29489</strain>
    </source>
</reference>
<dbReference type="AlphaFoldDB" id="A0A4R3KE88"/>
<dbReference type="EMBL" id="SLZZ01000003">
    <property type="protein sequence ID" value="TCS81634.1"/>
    <property type="molecule type" value="Genomic_DNA"/>
</dbReference>
<sequence length="215" mass="23391">MKTIHVKNMKALLVHASETIIENEPLLTKIDTVIGDGDHGIGMKRGFMAVKKMLEKKEFLEMDTLCKSTGIELLKSMGGASGVIFGTMFLGGISHMPHENFADLNQIASYFADGEAAIERRGKTKPGQKTMLDALMPAISAMKQVAENSGEIRTLFEEGYKGALQGMEASKTMQSRVGRSKNFHESTIGLPDPGAVSTSLIFKAFAEEIVKCEEC</sequence>
<evidence type="ECO:0000256" key="8">
    <source>
        <dbReference type="ARBA" id="ARBA00055771"/>
    </source>
</evidence>
<dbReference type="GO" id="GO:0019563">
    <property type="term" value="P:glycerol catabolic process"/>
    <property type="evidence" value="ECO:0007669"/>
    <property type="project" value="TreeGrafter"/>
</dbReference>
<dbReference type="PANTHER" id="PTHR28629">
    <property type="entry name" value="TRIOKINASE/FMN CYCLASE"/>
    <property type="match status" value="1"/>
</dbReference>
<dbReference type="RefSeq" id="WP_132378891.1">
    <property type="nucleotide sequence ID" value="NZ_DAIQXH010000012.1"/>
</dbReference>
<comment type="subunit">
    <text evidence="7">Homodimer. The dihydroxyacetone kinase complex is composed of a homodimer of DhaM, a homodimer of DhaK and the subunit DhaL.</text>
</comment>
<dbReference type="GO" id="GO:0004371">
    <property type="term" value="F:glycerone kinase activity"/>
    <property type="evidence" value="ECO:0007669"/>
    <property type="project" value="InterPro"/>
</dbReference>
<proteinExistence type="predicted"/>
<evidence type="ECO:0000313" key="10">
    <source>
        <dbReference type="EMBL" id="TCS81634.1"/>
    </source>
</evidence>
<dbReference type="EC" id="2.7.1.121" evidence="3"/>
<dbReference type="InterPro" id="IPR050861">
    <property type="entry name" value="Dihydroxyacetone_Kinase"/>
</dbReference>
<organism evidence="10 11">
    <name type="scientific">Muricomes intestini</name>
    <dbReference type="NCBI Taxonomy" id="1796634"/>
    <lineage>
        <taxon>Bacteria</taxon>
        <taxon>Bacillati</taxon>
        <taxon>Bacillota</taxon>
        <taxon>Clostridia</taxon>
        <taxon>Lachnospirales</taxon>
        <taxon>Lachnospiraceae</taxon>
        <taxon>Muricomes</taxon>
    </lineage>
</organism>
<protein>
    <recommendedName>
        <fullName evidence="3">phosphoenolpyruvate--glycerone phosphotransferase</fullName>
        <ecNumber evidence="3">2.7.1.121</ecNumber>
    </recommendedName>
</protein>
<evidence type="ECO:0000313" key="11">
    <source>
        <dbReference type="Proteomes" id="UP000295726"/>
    </source>
</evidence>
<dbReference type="GO" id="GO:0005829">
    <property type="term" value="C:cytosol"/>
    <property type="evidence" value="ECO:0007669"/>
    <property type="project" value="TreeGrafter"/>
</dbReference>
<feature type="domain" description="DhaL" evidence="9">
    <location>
        <begin position="7"/>
        <end position="207"/>
    </location>
</feature>
<keyword evidence="11" id="KW-1185">Reference proteome</keyword>
<keyword evidence="5 10" id="KW-0418">Kinase</keyword>
<dbReference type="NCBIfam" id="TIGR02365">
    <property type="entry name" value="dha_L_ycgS"/>
    <property type="match status" value="1"/>
</dbReference>
<evidence type="ECO:0000256" key="2">
    <source>
        <dbReference type="ARBA" id="ARBA00004745"/>
    </source>
</evidence>
<dbReference type="Proteomes" id="UP000295726">
    <property type="component" value="Unassembled WGS sequence"/>
</dbReference>
<evidence type="ECO:0000256" key="4">
    <source>
        <dbReference type="ARBA" id="ARBA00022679"/>
    </source>
</evidence>
<dbReference type="SMART" id="SM01120">
    <property type="entry name" value="Dak2"/>
    <property type="match status" value="1"/>
</dbReference>
<evidence type="ECO:0000259" key="9">
    <source>
        <dbReference type="PROSITE" id="PS51480"/>
    </source>
</evidence>
<dbReference type="PANTHER" id="PTHR28629:SF4">
    <property type="entry name" value="TRIOKINASE_FMN CYCLASE"/>
    <property type="match status" value="1"/>
</dbReference>
<name>A0A4R3KE88_9FIRM</name>
<comment type="function">
    <text evidence="8">ADP-binding subunit of the dihydroxyacetone kinase, which is responsible for the phosphoenolpyruvate (PEP)-dependent phosphorylation of dihydroxyacetone. DhaL-ADP is converted to DhaL-ATP via a phosphoryl group transfer from DhaM and transmits it to dihydroxyacetone binds to DhaK.</text>
</comment>
<keyword evidence="4" id="KW-0808">Transferase</keyword>
<evidence type="ECO:0000256" key="3">
    <source>
        <dbReference type="ARBA" id="ARBA00012095"/>
    </source>
</evidence>
<dbReference type="PROSITE" id="PS51480">
    <property type="entry name" value="DHAL"/>
    <property type="match status" value="1"/>
</dbReference>
<dbReference type="Pfam" id="PF02734">
    <property type="entry name" value="Dak2"/>
    <property type="match status" value="1"/>
</dbReference>
<dbReference type="InterPro" id="IPR012737">
    <property type="entry name" value="DhaK_L_YcgS"/>
</dbReference>
<dbReference type="Gene3D" id="1.25.40.340">
    <property type="match status" value="1"/>
</dbReference>
<dbReference type="FunFam" id="1.25.40.340:FF:000002">
    <property type="entry name" value="Dihydroxyacetone kinase, L subunit"/>
    <property type="match status" value="1"/>
</dbReference>
<evidence type="ECO:0000256" key="7">
    <source>
        <dbReference type="ARBA" id="ARBA00046577"/>
    </source>
</evidence>
<comment type="catalytic activity">
    <reaction evidence="1">
        <text>dihydroxyacetone + phosphoenolpyruvate = dihydroxyacetone phosphate + pyruvate</text>
        <dbReference type="Rhea" id="RHEA:18381"/>
        <dbReference type="ChEBI" id="CHEBI:15361"/>
        <dbReference type="ChEBI" id="CHEBI:16016"/>
        <dbReference type="ChEBI" id="CHEBI:57642"/>
        <dbReference type="ChEBI" id="CHEBI:58702"/>
        <dbReference type="EC" id="2.7.1.121"/>
    </reaction>
</comment>
<dbReference type="SUPFAM" id="SSF101473">
    <property type="entry name" value="DhaL-like"/>
    <property type="match status" value="1"/>
</dbReference>
<evidence type="ECO:0000256" key="5">
    <source>
        <dbReference type="ARBA" id="ARBA00022777"/>
    </source>
</evidence>
<comment type="pathway">
    <text evidence="2">Polyol metabolism; glycerol degradation.</text>
</comment>
<dbReference type="InterPro" id="IPR004007">
    <property type="entry name" value="DhaL_dom"/>
</dbReference>
<dbReference type="OrthoDB" id="9800291at2"/>
<keyword evidence="6" id="KW-0319">Glycerol metabolism</keyword>
<accession>A0A4R3KE88</accession>
<dbReference type="GO" id="GO:0047324">
    <property type="term" value="F:phosphoenolpyruvate-glycerone phosphotransferase activity"/>
    <property type="evidence" value="ECO:0007669"/>
    <property type="project" value="UniProtKB-EC"/>
</dbReference>
<evidence type="ECO:0000256" key="1">
    <source>
        <dbReference type="ARBA" id="ARBA00001113"/>
    </source>
</evidence>
<gene>
    <name evidence="10" type="ORF">EDD59_10350</name>
</gene>